<dbReference type="Pfam" id="PF00205">
    <property type="entry name" value="TPP_enzyme_M"/>
    <property type="match status" value="1"/>
</dbReference>
<dbReference type="InterPro" id="IPR045229">
    <property type="entry name" value="TPP_enz"/>
</dbReference>
<comment type="similarity">
    <text evidence="1 3">Belongs to the TPP enzyme family.</text>
</comment>
<dbReference type="RefSeq" id="WP_027227932.1">
    <property type="nucleotide sequence ID" value="NZ_CP017601.1"/>
</dbReference>
<dbReference type="Pfam" id="PF02775">
    <property type="entry name" value="TPP_enzyme_C"/>
    <property type="match status" value="1"/>
</dbReference>
<protein>
    <submittedName>
        <fullName evidence="4">Thiamine pyrophosphate-binding protein</fullName>
    </submittedName>
</protein>
<dbReference type="Gene3D" id="3.40.50.970">
    <property type="match status" value="2"/>
</dbReference>
<dbReference type="InterPro" id="IPR012000">
    <property type="entry name" value="Thiamin_PyroP_enz_cen_dom"/>
</dbReference>
<sequence>MKKTGSDVLKEFITTFEINYIFGNPGTTELKFLEAIEQCDNATYFLTLQESSTVGIAAGYAMITKKPAIVNLHNYVGLANAICNMYNAFTSGIPLLIIAGQHERPYLIHNPVMSGDLSALAQTAVKYAYEVNSASDLAVALQRGYAQAILPGPGPVFLSIPMDIWQEETRETTIKKTKFLHTCINTEINQICEVLTNTPKGKLAFIADYEVGASHSIDLLHAIAAQLNADVYSAPYHVREVINPLSLNYKGRLSDKSGEVNDLLRQYDTVVLLGEKVKGYLYTGQASIPQGIRFIQISAASEHLAFDYPCDLAILGDVEATLTAMSEHLKINSLNVPLKPAANLKNLEKKYKPHPLHSLIFTILNQVDRSVHLITEGSSEDAVVQDIATTLGFLKVNFSPRGGGLGWAMPLAIGISLATRHHSICFVGDGGSMYAIHSIWSAAKYKIPVIFICFVNQEYRVLKTDVPQNRSFAEEDFFRLDLNHPPIDVQQIALSFGAQVMTINSKKEVEAALRSSFAFQGPTFITLYHQ</sequence>
<organism evidence="4 5">
    <name type="scientific">Legionella pneumophila</name>
    <dbReference type="NCBI Taxonomy" id="446"/>
    <lineage>
        <taxon>Bacteria</taxon>
        <taxon>Pseudomonadati</taxon>
        <taxon>Pseudomonadota</taxon>
        <taxon>Gammaproteobacteria</taxon>
        <taxon>Legionellales</taxon>
        <taxon>Legionellaceae</taxon>
        <taxon>Legionella</taxon>
    </lineage>
</organism>
<gene>
    <name evidence="4" type="ORF">C3928_01840</name>
</gene>
<reference evidence="4 5" key="1">
    <citation type="submission" date="2018-02" db="EMBL/GenBank/DDBJ databases">
        <title>Draft genome sequences of four Legionella pneumophila clinical strains isolated in Ontario.</title>
        <authorList>
            <person name="Fortuna A."/>
            <person name="Ramnarine R."/>
            <person name="Li A."/>
            <person name="Frantz C."/>
            <person name="Mallo G."/>
        </authorList>
    </citation>
    <scope>NUCLEOTIDE SEQUENCE [LARGE SCALE GENOMIC DNA]</scope>
    <source>
        <strain evidence="4 5">LG61</strain>
    </source>
</reference>
<name>A0A2S6F7T1_LEGPN</name>
<dbReference type="SUPFAM" id="SSF52467">
    <property type="entry name" value="DHS-like NAD/FAD-binding domain"/>
    <property type="match status" value="1"/>
</dbReference>
<dbReference type="Pfam" id="PF02776">
    <property type="entry name" value="TPP_enzyme_N"/>
    <property type="match status" value="1"/>
</dbReference>
<evidence type="ECO:0000256" key="2">
    <source>
        <dbReference type="ARBA" id="ARBA00023052"/>
    </source>
</evidence>
<dbReference type="CDD" id="cd07035">
    <property type="entry name" value="TPP_PYR_POX_like"/>
    <property type="match status" value="1"/>
</dbReference>
<keyword evidence="2 3" id="KW-0786">Thiamine pyrophosphate</keyword>
<dbReference type="PANTHER" id="PTHR18968:SF133">
    <property type="entry name" value="BENZOYLFORMATE DECARBOXYLASE"/>
    <property type="match status" value="1"/>
</dbReference>
<dbReference type="InterPro" id="IPR029035">
    <property type="entry name" value="DHS-like_NAD/FAD-binding_dom"/>
</dbReference>
<evidence type="ECO:0000256" key="3">
    <source>
        <dbReference type="RuleBase" id="RU362132"/>
    </source>
</evidence>
<dbReference type="InterPro" id="IPR011766">
    <property type="entry name" value="TPP_enzyme_TPP-bd"/>
</dbReference>
<proteinExistence type="inferred from homology"/>
<comment type="caution">
    <text evidence="4">The sequence shown here is derived from an EMBL/GenBank/DDBJ whole genome shotgun (WGS) entry which is preliminary data.</text>
</comment>
<dbReference type="GO" id="GO:0030976">
    <property type="term" value="F:thiamine pyrophosphate binding"/>
    <property type="evidence" value="ECO:0007669"/>
    <property type="project" value="InterPro"/>
</dbReference>
<dbReference type="SUPFAM" id="SSF52518">
    <property type="entry name" value="Thiamin diphosphate-binding fold (THDP-binding)"/>
    <property type="match status" value="2"/>
</dbReference>
<dbReference type="InterPro" id="IPR012001">
    <property type="entry name" value="Thiamin_PyroP_enz_TPP-bd_dom"/>
</dbReference>
<dbReference type="InterPro" id="IPR029061">
    <property type="entry name" value="THDP-binding"/>
</dbReference>
<dbReference type="GO" id="GO:0003984">
    <property type="term" value="F:acetolactate synthase activity"/>
    <property type="evidence" value="ECO:0007669"/>
    <property type="project" value="TreeGrafter"/>
</dbReference>
<dbReference type="Gene3D" id="3.40.50.1220">
    <property type="entry name" value="TPP-binding domain"/>
    <property type="match status" value="1"/>
</dbReference>
<dbReference type="EMBL" id="PQWY01000002">
    <property type="protein sequence ID" value="PPK33500.1"/>
    <property type="molecule type" value="Genomic_DNA"/>
</dbReference>
<dbReference type="CDD" id="cd02002">
    <property type="entry name" value="TPP_BFDC"/>
    <property type="match status" value="1"/>
</dbReference>
<evidence type="ECO:0000313" key="5">
    <source>
        <dbReference type="Proteomes" id="UP000239239"/>
    </source>
</evidence>
<dbReference type="GO" id="GO:0050660">
    <property type="term" value="F:flavin adenine dinucleotide binding"/>
    <property type="evidence" value="ECO:0007669"/>
    <property type="project" value="TreeGrafter"/>
</dbReference>
<accession>A0A2S6F7T1</accession>
<dbReference type="GO" id="GO:0019752">
    <property type="term" value="P:carboxylic acid metabolic process"/>
    <property type="evidence" value="ECO:0007669"/>
    <property type="project" value="UniProtKB-ARBA"/>
</dbReference>
<dbReference type="OrthoDB" id="9773408at2"/>
<dbReference type="GO" id="GO:0000287">
    <property type="term" value="F:magnesium ion binding"/>
    <property type="evidence" value="ECO:0007669"/>
    <property type="project" value="InterPro"/>
</dbReference>
<evidence type="ECO:0000313" key="4">
    <source>
        <dbReference type="EMBL" id="PPK33500.1"/>
    </source>
</evidence>
<dbReference type="Proteomes" id="UP000239239">
    <property type="component" value="Unassembled WGS sequence"/>
</dbReference>
<evidence type="ECO:0000256" key="1">
    <source>
        <dbReference type="ARBA" id="ARBA00007812"/>
    </source>
</evidence>
<dbReference type="PANTHER" id="PTHR18968">
    <property type="entry name" value="THIAMINE PYROPHOSPHATE ENZYMES"/>
    <property type="match status" value="1"/>
</dbReference>
<dbReference type="AlphaFoldDB" id="A0A2S6F7T1"/>